<dbReference type="GO" id="GO:0016787">
    <property type="term" value="F:hydrolase activity"/>
    <property type="evidence" value="ECO:0007669"/>
    <property type="project" value="UniProtKB-KW"/>
</dbReference>
<dbReference type="PANTHER" id="PTHR16222">
    <property type="entry name" value="ADP-RIBOSYLGLYCOHYDROLASE"/>
    <property type="match status" value="1"/>
</dbReference>
<reference evidence="4 5" key="1">
    <citation type="submission" date="2021-04" db="EMBL/GenBank/DDBJ databases">
        <title>Genome analysis of Polyangium sp.</title>
        <authorList>
            <person name="Li Y."/>
            <person name="Wang J."/>
        </authorList>
    </citation>
    <scope>NUCLEOTIDE SEQUENCE [LARGE SCALE GENOMIC DNA]</scope>
    <source>
        <strain evidence="4 5">SDU14</strain>
    </source>
</reference>
<dbReference type="GO" id="GO:0046872">
    <property type="term" value="F:metal ion binding"/>
    <property type="evidence" value="ECO:0007669"/>
    <property type="project" value="UniProtKB-KW"/>
</dbReference>
<organism evidence="4 5">
    <name type="scientific">Polyangium jinanense</name>
    <dbReference type="NCBI Taxonomy" id="2829994"/>
    <lineage>
        <taxon>Bacteria</taxon>
        <taxon>Pseudomonadati</taxon>
        <taxon>Myxococcota</taxon>
        <taxon>Polyangia</taxon>
        <taxon>Polyangiales</taxon>
        <taxon>Polyangiaceae</taxon>
        <taxon>Polyangium</taxon>
    </lineage>
</organism>
<dbReference type="EMBL" id="JAGTJJ010000043">
    <property type="protein sequence ID" value="MDC3986758.1"/>
    <property type="molecule type" value="Genomic_DNA"/>
</dbReference>
<dbReference type="Pfam" id="PF03747">
    <property type="entry name" value="ADP_ribosyl_GH"/>
    <property type="match status" value="1"/>
</dbReference>
<feature type="binding site" evidence="3">
    <location>
        <position position="45"/>
    </location>
    <ligand>
        <name>Mg(2+)</name>
        <dbReference type="ChEBI" id="CHEBI:18420"/>
        <label>1</label>
    </ligand>
</feature>
<dbReference type="InterPro" id="IPR050792">
    <property type="entry name" value="ADP-ribosylglycohydrolase"/>
</dbReference>
<evidence type="ECO:0000313" key="4">
    <source>
        <dbReference type="EMBL" id="MDC3986758.1"/>
    </source>
</evidence>
<comment type="cofactor">
    <cofactor evidence="3">
        <name>Mg(2+)</name>
        <dbReference type="ChEBI" id="CHEBI:18420"/>
    </cofactor>
    <text evidence="3">Binds 2 magnesium ions per subunit.</text>
</comment>
<evidence type="ECO:0000256" key="3">
    <source>
        <dbReference type="PIRSR" id="PIRSR605502-1"/>
    </source>
</evidence>
<dbReference type="SUPFAM" id="SSF101478">
    <property type="entry name" value="ADP-ribosylglycohydrolase"/>
    <property type="match status" value="1"/>
</dbReference>
<sequence>MTDVEARTLARNCLLAGALGDAWGGPYEGRAGPLQPVFPEEPRLSDDTWLTLATCEAIVLSRGRVQPERIAERFRSWFESGRITGAGSATIKALRDLAAGAHWALAGARGEFASGSGAAMRAAPLSFFLDPRVEADRRTIRDVSRITHHSDEAYAGALAVVVALRLCAQHAAVPGHFLSLVSDELPDTAVRDRLLDLSTCQDSPSDAAGRFGCSGHVVEAVPMALFVAAKTPDESMESVISTAVSLGGDTDTIAAITAQVAAISGRPLPDTLVAKLPEAPRFGPVLDNFVSLLK</sequence>
<accession>A0A9X3XD15</accession>
<proteinExistence type="inferred from homology"/>
<keyword evidence="3" id="KW-0479">Metal-binding</keyword>
<feature type="binding site" evidence="3">
    <location>
        <position position="46"/>
    </location>
    <ligand>
        <name>Mg(2+)</name>
        <dbReference type="ChEBI" id="CHEBI:18420"/>
        <label>1</label>
    </ligand>
</feature>
<keyword evidence="3" id="KW-0460">Magnesium</keyword>
<dbReference type="Gene3D" id="1.10.4080.10">
    <property type="entry name" value="ADP-ribosylation/Crystallin J1"/>
    <property type="match status" value="1"/>
</dbReference>
<dbReference type="InterPro" id="IPR036705">
    <property type="entry name" value="Ribosyl_crysJ1_sf"/>
</dbReference>
<feature type="binding site" evidence="3">
    <location>
        <position position="47"/>
    </location>
    <ligand>
        <name>Mg(2+)</name>
        <dbReference type="ChEBI" id="CHEBI:18420"/>
        <label>1</label>
    </ligand>
</feature>
<comment type="caution">
    <text evidence="4">The sequence shown here is derived from an EMBL/GenBank/DDBJ whole genome shotgun (WGS) entry which is preliminary data.</text>
</comment>
<keyword evidence="2" id="KW-0378">Hydrolase</keyword>
<feature type="binding site" evidence="3">
    <location>
        <position position="251"/>
    </location>
    <ligand>
        <name>Mg(2+)</name>
        <dbReference type="ChEBI" id="CHEBI:18420"/>
        <label>1</label>
    </ligand>
</feature>
<feature type="binding site" evidence="3">
    <location>
        <position position="252"/>
    </location>
    <ligand>
        <name>Mg(2+)</name>
        <dbReference type="ChEBI" id="CHEBI:18420"/>
        <label>1</label>
    </ligand>
</feature>
<protein>
    <submittedName>
        <fullName evidence="4">ADP-ribosylglycohydrolase family protein</fullName>
    </submittedName>
</protein>
<dbReference type="PANTHER" id="PTHR16222:SF24">
    <property type="entry name" value="ADP-RIBOSYLHYDROLASE ARH3"/>
    <property type="match status" value="1"/>
</dbReference>
<evidence type="ECO:0000313" key="5">
    <source>
        <dbReference type="Proteomes" id="UP001151081"/>
    </source>
</evidence>
<dbReference type="RefSeq" id="WP_272426241.1">
    <property type="nucleotide sequence ID" value="NZ_JAGTJJ010000043.1"/>
</dbReference>
<comment type="similarity">
    <text evidence="1">Belongs to the ADP-ribosylglycohydrolase family.</text>
</comment>
<name>A0A9X3XD15_9BACT</name>
<dbReference type="InterPro" id="IPR005502">
    <property type="entry name" value="Ribosyl_crysJ1"/>
</dbReference>
<evidence type="ECO:0000256" key="1">
    <source>
        <dbReference type="ARBA" id="ARBA00010702"/>
    </source>
</evidence>
<gene>
    <name evidence="4" type="ORF">KEG57_40165</name>
</gene>
<dbReference type="AlphaFoldDB" id="A0A9X3XD15"/>
<dbReference type="Proteomes" id="UP001151081">
    <property type="component" value="Unassembled WGS sequence"/>
</dbReference>
<keyword evidence="5" id="KW-1185">Reference proteome</keyword>
<evidence type="ECO:0000256" key="2">
    <source>
        <dbReference type="ARBA" id="ARBA00022801"/>
    </source>
</evidence>
<feature type="binding site" evidence="3">
    <location>
        <position position="249"/>
    </location>
    <ligand>
        <name>Mg(2+)</name>
        <dbReference type="ChEBI" id="CHEBI:18420"/>
        <label>1</label>
    </ligand>
</feature>